<feature type="transmembrane region" description="Helical" evidence="2">
    <location>
        <begin position="135"/>
        <end position="157"/>
    </location>
</feature>
<dbReference type="OrthoDB" id="2750926at2759"/>
<proteinExistence type="predicted"/>
<evidence type="ECO:0000313" key="5">
    <source>
        <dbReference type="Proteomes" id="UP000256964"/>
    </source>
</evidence>
<dbReference type="EMBL" id="KZ857458">
    <property type="protein sequence ID" value="RDX43883.1"/>
    <property type="molecule type" value="Genomic_DNA"/>
</dbReference>
<feature type="transmembrane region" description="Helical" evidence="2">
    <location>
        <begin position="206"/>
        <end position="227"/>
    </location>
</feature>
<keyword evidence="2" id="KW-1133">Transmembrane helix</keyword>
<dbReference type="AlphaFoldDB" id="A0A371CUB7"/>
<dbReference type="InterPro" id="IPR045340">
    <property type="entry name" value="DUF6533"/>
</dbReference>
<organism evidence="4 5">
    <name type="scientific">Lentinus brumalis</name>
    <dbReference type="NCBI Taxonomy" id="2498619"/>
    <lineage>
        <taxon>Eukaryota</taxon>
        <taxon>Fungi</taxon>
        <taxon>Dikarya</taxon>
        <taxon>Basidiomycota</taxon>
        <taxon>Agaricomycotina</taxon>
        <taxon>Agaricomycetes</taxon>
        <taxon>Polyporales</taxon>
        <taxon>Polyporaceae</taxon>
        <taxon>Lentinus</taxon>
    </lineage>
</organism>
<dbReference type="Pfam" id="PF20151">
    <property type="entry name" value="DUF6533"/>
    <property type="match status" value="1"/>
</dbReference>
<feature type="transmembrane region" description="Helical" evidence="2">
    <location>
        <begin position="54"/>
        <end position="77"/>
    </location>
</feature>
<feature type="transmembrane region" description="Helical" evidence="2">
    <location>
        <begin position="12"/>
        <end position="33"/>
    </location>
</feature>
<keyword evidence="5" id="KW-1185">Reference proteome</keyword>
<sequence>MTEGLAYSQIIAFYDSIFVQNCCGFASLSLLIYEYIITLRREVDFFWKRKLTGASVLFFLNRYLPLVVNAVSFVGLAPLSDKVRIPLCGPACLTDKFYQGCSAIVHASPLMDIFQYIPWGAFSALRVFALSGRSWPLAILVFVLAFMPFAINCYTYTFLASINDPVFGCEATRYLSPALTKAVLLILNALHLTFTMLPIVDASLAPVSYMTLFTEPITAVLVSRFMLNLQAVNKRAMYGGSQLETLTHQIGSVNFERVVGSLGSDVLPSLSTYTEDSLTQGGRPEGSTRDYEMSSTTEEGHPGIRCSHPEI</sequence>
<evidence type="ECO:0000313" key="4">
    <source>
        <dbReference type="EMBL" id="RDX43883.1"/>
    </source>
</evidence>
<feature type="compositionally biased region" description="Basic and acidic residues" evidence="1">
    <location>
        <begin position="286"/>
        <end position="311"/>
    </location>
</feature>
<feature type="region of interest" description="Disordered" evidence="1">
    <location>
        <begin position="273"/>
        <end position="311"/>
    </location>
</feature>
<reference evidence="4 5" key="1">
    <citation type="journal article" date="2018" name="Biotechnol. Biofuels">
        <title>Integrative visual omics of the white-rot fungus Polyporus brumalis exposes the biotechnological potential of its oxidative enzymes for delignifying raw plant biomass.</title>
        <authorList>
            <person name="Miyauchi S."/>
            <person name="Rancon A."/>
            <person name="Drula E."/>
            <person name="Hage H."/>
            <person name="Chaduli D."/>
            <person name="Favel A."/>
            <person name="Grisel S."/>
            <person name="Henrissat B."/>
            <person name="Herpoel-Gimbert I."/>
            <person name="Ruiz-Duenas F.J."/>
            <person name="Chevret D."/>
            <person name="Hainaut M."/>
            <person name="Lin J."/>
            <person name="Wang M."/>
            <person name="Pangilinan J."/>
            <person name="Lipzen A."/>
            <person name="Lesage-Meessen L."/>
            <person name="Navarro D."/>
            <person name="Riley R."/>
            <person name="Grigoriev I.V."/>
            <person name="Zhou S."/>
            <person name="Raouche S."/>
            <person name="Rosso M.N."/>
        </authorList>
    </citation>
    <scope>NUCLEOTIDE SEQUENCE [LARGE SCALE GENOMIC DNA]</scope>
    <source>
        <strain evidence="4 5">BRFM 1820</strain>
    </source>
</reference>
<accession>A0A371CUB7</accession>
<feature type="domain" description="DUF6533" evidence="3">
    <location>
        <begin position="22"/>
        <end position="67"/>
    </location>
</feature>
<feature type="transmembrane region" description="Helical" evidence="2">
    <location>
        <begin position="178"/>
        <end position="200"/>
    </location>
</feature>
<evidence type="ECO:0000256" key="1">
    <source>
        <dbReference type="SAM" id="MobiDB-lite"/>
    </source>
</evidence>
<name>A0A371CUB7_9APHY</name>
<keyword evidence="2" id="KW-0472">Membrane</keyword>
<evidence type="ECO:0000259" key="3">
    <source>
        <dbReference type="Pfam" id="PF20151"/>
    </source>
</evidence>
<keyword evidence="2" id="KW-0812">Transmembrane</keyword>
<dbReference type="Proteomes" id="UP000256964">
    <property type="component" value="Unassembled WGS sequence"/>
</dbReference>
<protein>
    <recommendedName>
        <fullName evidence="3">DUF6533 domain-containing protein</fullName>
    </recommendedName>
</protein>
<gene>
    <name evidence="4" type="ORF">OH76DRAFT_1446636</name>
</gene>
<evidence type="ECO:0000256" key="2">
    <source>
        <dbReference type="SAM" id="Phobius"/>
    </source>
</evidence>